<dbReference type="InterPro" id="IPR026899">
    <property type="entry name" value="FKS1-like_dom1"/>
</dbReference>
<dbReference type="InterPro" id="IPR056261">
    <property type="entry name" value="FKS1-like_dom2"/>
</dbReference>
<organism evidence="14 15">
    <name type="scientific">Trichomonascus ciferrii</name>
    <dbReference type="NCBI Taxonomy" id="44093"/>
    <lineage>
        <taxon>Eukaryota</taxon>
        <taxon>Fungi</taxon>
        <taxon>Dikarya</taxon>
        <taxon>Ascomycota</taxon>
        <taxon>Saccharomycotina</taxon>
        <taxon>Dipodascomycetes</taxon>
        <taxon>Dipodascales</taxon>
        <taxon>Trichomonascaceae</taxon>
        <taxon>Trichomonascus</taxon>
        <taxon>Trichomonascus ciferrii complex</taxon>
    </lineage>
</organism>
<evidence type="ECO:0000256" key="10">
    <source>
        <dbReference type="ARBA" id="ARBA00047777"/>
    </source>
</evidence>
<feature type="transmembrane region" description="Helical" evidence="12">
    <location>
        <begin position="1643"/>
        <end position="1666"/>
    </location>
</feature>
<feature type="transmembrane region" description="Helical" evidence="12">
    <location>
        <begin position="1417"/>
        <end position="1437"/>
    </location>
</feature>
<dbReference type="EC" id="2.4.1.34" evidence="3"/>
<evidence type="ECO:0000256" key="8">
    <source>
        <dbReference type="ARBA" id="ARBA00023136"/>
    </source>
</evidence>
<dbReference type="PANTHER" id="PTHR12741:SF97">
    <property type="entry name" value="1,3-BETA-GLUCAN SYNTHASE"/>
    <property type="match status" value="1"/>
</dbReference>
<evidence type="ECO:0000256" key="6">
    <source>
        <dbReference type="ARBA" id="ARBA00022692"/>
    </source>
</evidence>
<dbReference type="GO" id="GO:0006075">
    <property type="term" value="P:(1-&gt;3)-beta-D-glucan biosynthetic process"/>
    <property type="evidence" value="ECO:0007669"/>
    <property type="project" value="InterPro"/>
</dbReference>
<evidence type="ECO:0000256" key="11">
    <source>
        <dbReference type="SAM" id="MobiDB-lite"/>
    </source>
</evidence>
<dbReference type="SMART" id="SM01205">
    <property type="entry name" value="FKS1_dom1"/>
    <property type="match status" value="1"/>
</dbReference>
<feature type="region of interest" description="Disordered" evidence="11">
    <location>
        <begin position="26"/>
        <end position="58"/>
    </location>
</feature>
<dbReference type="PANTHER" id="PTHR12741">
    <property type="entry name" value="LYST-INTERACTING PROTEIN LIP5 DOPAMINE RESPONSIVE PROTEIN DRG-1"/>
    <property type="match status" value="1"/>
</dbReference>
<dbReference type="Pfam" id="PF02364">
    <property type="entry name" value="Glucan_synthase"/>
    <property type="match status" value="1"/>
</dbReference>
<evidence type="ECO:0000256" key="2">
    <source>
        <dbReference type="ARBA" id="ARBA00009040"/>
    </source>
</evidence>
<feature type="transmembrane region" description="Helical" evidence="12">
    <location>
        <begin position="647"/>
        <end position="666"/>
    </location>
</feature>
<dbReference type="GO" id="GO:0003843">
    <property type="term" value="F:1,3-beta-D-glucan synthase activity"/>
    <property type="evidence" value="ECO:0007669"/>
    <property type="project" value="UniProtKB-EC"/>
</dbReference>
<dbReference type="GO" id="GO:0051278">
    <property type="term" value="P:fungal-type cell wall polysaccharide biosynthetic process"/>
    <property type="evidence" value="ECO:0007669"/>
    <property type="project" value="TreeGrafter"/>
</dbReference>
<accession>A0A642V7Y2</accession>
<evidence type="ECO:0000256" key="4">
    <source>
        <dbReference type="ARBA" id="ARBA00022676"/>
    </source>
</evidence>
<gene>
    <name evidence="14" type="ORF">TRICI_001966</name>
</gene>
<keyword evidence="4" id="KW-0328">Glycosyltransferase</keyword>
<feature type="transmembrane region" description="Helical" evidence="12">
    <location>
        <begin position="539"/>
        <end position="565"/>
    </location>
</feature>
<feature type="domain" description="1,3-beta-glucan synthase component FKS1-like" evidence="13">
    <location>
        <begin position="274"/>
        <end position="387"/>
    </location>
</feature>
<feature type="transmembrane region" description="Helical" evidence="12">
    <location>
        <begin position="431"/>
        <end position="451"/>
    </location>
</feature>
<name>A0A642V7Y2_9ASCO</name>
<comment type="similarity">
    <text evidence="2">Belongs to the glycosyltransferase 48 family.</text>
</comment>
<feature type="transmembrane region" description="Helical" evidence="12">
    <location>
        <begin position="1766"/>
        <end position="1787"/>
    </location>
</feature>
<feature type="transmembrane region" description="Helical" evidence="12">
    <location>
        <begin position="1608"/>
        <end position="1631"/>
    </location>
</feature>
<dbReference type="EMBL" id="SWFS01000132">
    <property type="protein sequence ID" value="KAA8915873.1"/>
    <property type="molecule type" value="Genomic_DNA"/>
</dbReference>
<reference evidence="14" key="1">
    <citation type="journal article" date="2019" name="G3 (Bethesda)">
        <title>Genome Assemblies of Two Rare Opportunistic Yeast Pathogens: Diutina rugosa (syn. Candida rugosa) and Trichomonascus ciferrii (syn. Candida ciferrii).</title>
        <authorList>
            <person name="Mixao V."/>
            <person name="Saus E."/>
            <person name="Hansen A.P."/>
            <person name="Lass-Florl C."/>
            <person name="Gabaldon T."/>
        </authorList>
    </citation>
    <scope>NUCLEOTIDE SEQUENCE</scope>
    <source>
        <strain evidence="14">CBS 4856</strain>
    </source>
</reference>
<dbReference type="GO" id="GO:0005886">
    <property type="term" value="C:plasma membrane"/>
    <property type="evidence" value="ECO:0007669"/>
    <property type="project" value="TreeGrafter"/>
</dbReference>
<keyword evidence="7 12" id="KW-1133">Transmembrane helix</keyword>
<dbReference type="Pfam" id="PF23605">
    <property type="entry name" value="FKS1_dom2"/>
    <property type="match status" value="1"/>
</dbReference>
<dbReference type="Proteomes" id="UP000761534">
    <property type="component" value="Unassembled WGS sequence"/>
</dbReference>
<protein>
    <recommendedName>
        <fullName evidence="3">1,3-beta-glucan synthase</fullName>
        <ecNumber evidence="3">2.4.1.34</ecNumber>
    </recommendedName>
    <alternativeName>
        <fullName evidence="9">1,3-beta-D-glucan-UDP glucosyltransferase</fullName>
    </alternativeName>
</protein>
<dbReference type="InterPro" id="IPR003440">
    <property type="entry name" value="Glyco_trans_48_dom"/>
</dbReference>
<feature type="transmembrane region" description="Helical" evidence="12">
    <location>
        <begin position="505"/>
        <end position="527"/>
    </location>
</feature>
<dbReference type="OrthoDB" id="1880850at2759"/>
<evidence type="ECO:0000256" key="3">
    <source>
        <dbReference type="ARBA" id="ARBA00012589"/>
    </source>
</evidence>
<evidence type="ECO:0000256" key="9">
    <source>
        <dbReference type="ARBA" id="ARBA00031935"/>
    </source>
</evidence>
<feature type="transmembrane region" description="Helical" evidence="12">
    <location>
        <begin position="594"/>
        <end position="615"/>
    </location>
</feature>
<proteinExistence type="inferred from homology"/>
<feature type="transmembrane region" description="Helical" evidence="12">
    <location>
        <begin position="471"/>
        <end position="493"/>
    </location>
</feature>
<evidence type="ECO:0000313" key="15">
    <source>
        <dbReference type="Proteomes" id="UP000761534"/>
    </source>
</evidence>
<dbReference type="GO" id="GO:0000148">
    <property type="term" value="C:1,3-beta-D-glucan synthase complex"/>
    <property type="evidence" value="ECO:0007669"/>
    <property type="project" value="InterPro"/>
</dbReference>
<evidence type="ECO:0000313" key="14">
    <source>
        <dbReference type="EMBL" id="KAA8915873.1"/>
    </source>
</evidence>
<sequence length="1827" mass="210848">MEGNPFEAESRVGDEEVDELEEVEELIAEDPGDSFDFQEKQKSELDDENEFETTKGMDKEVSGLISMGSYSSGPGSKTETPWPDTAVYEESTHGFQTPHVNHDEFNSAFKSIDGTLSPSLDEKYYKGKKRLRFGVDWKPDSFPAWSESQPPLSIEQIAEIFHSMRKIFGFQYDSMKNMFEYFMMLLDSRASRMGAQMALVTLHADYIGGEHANYRRWFFASKLVHEEDHLPMDKYMEKPSNEKPPKRESIPMSPLGMESLEFNWMAKMNKMPPEERVSQTVLYLLCWGEANQVRFMPECLAFIFKCAYDYYAAQRIPLIDGGGVYDGHFLDTVITPLYKFCRDQLYQKLDNCYVHKEHDHKDTIGYDDMNQLFWHREGIERLVTESGTRLLGLRPEDRYPQLKNVVWDKVFYKTYRESRSWLHMAVNFNRIWIIHICVFWFYTSFNVPYLYTVDYQYTKNNEPPPQIRWSIIAAGGGIAPLINLIGTFAELTFVPRKWPGAEGVVVRILGYLFNLSLVVGPTAYIFISFPWDEKDELATIIAIIQLTLSIITVLVYTVVPLGSVLRLKSPHSKDRLAETYFTGAFHKLKDNDRLISYGLWLCIFVAKFVESYFFLTLSLRDPVRELSVMEHPNCVGDVYLGSWLCNHQASVVLGMMLVTDLVLFFLDTYLWYIIFNTLFSVARSFYLGASIWTPWRNIYSRLPKRIFSKVLFTRHLTKKYRSKHLISQIWNAVIVSMYREHLLPLEQVQRLVYHQERSPEGGEKILFEPAFFVSQEDQSFKTSLFESQCEAERRISFFAQSLSTPIPEPLPVENMPAFTVLVPHYGERIILSLREIIREEDDNTKVTLLEYLKKLHPLEWDCFVKDTMGLANDGGLPKDFSDEDNTTPTEKVTQLPYYCIGFKSSSPEYVLRTRLWASLRTQTLYRTISGFMNYPRAIKLLYSVETLEHIPDKPKGPKLERELVNMARRKFRLIAAIQRMSKFTQSEIQDKEMMLRAYPEINIAYLEEDIPDQPGAEPAYYSALVDGECEIMENGQRKPRYRIRLSGNPILGDGKSDNQNHALIFCRGEYIQLVDANQDNYLEECLKIRSVLAEFEDMGPRPHPYAYVNQKDGPEKSAPVAILGAREYVFSENIGVLGDVAAGKEQTFGTLFARTLAKIGGKLHYGHPDFLNSIFMTTRGGVSKAQKGLHLNEDIYAGMNALLRGGRIKHCEFNQCGKGRDLGFGSILNFTTKIGAGMGEQMLSREYFYLGTKLPLDRFLSFYYAHPGFHINNMFIVVSLELFLLVSLNLAALARGAVICQYDKDAPTTDAHHPIGCQNMIPVFKWIQRCVLSIFVVFFISFLPLFVQELTERGFWRSITRLGKHFGSLSPLFEVFVCQIYAQSLVHDLSLGGAKYISTGRGFATTRISFTLLYSRFAGTSLYFGVRLLLILIFVSLTMWSVSLLWFWMTTVALCLAPVLYNPHQFSVVDFFLDYRQFMRWLSRGNIKWHHNSWIGYTRSTRTQITGYKVKTFGEISETVSKDIKRPSFFNKFFSQVFGTLVLMLAVVIPYLYVNSQVNLKNGDPTNPLLRLAVVSFGPILVNLIFLLVSFVISCSICCLVSRKWQRIPALLASILHFFSVINHVAFFELLWLLESWNLPNTLIGLVASLLVQSFFFKCLLVFFMTREMKNDNSNRVWWSGRWSSIGLGWRMASQPGRELLCKVVEMSLFAMDFILGHFILFVQTPILFIPYVDKWHTLVLFWLNPGRHVRSPIFPNRLRKRRKRLFRKYSLLYFMVLFLFLGALLGPPSVPQNIRMELCELVDSFYPGIVQPPIPVIKQEANKEQT</sequence>
<keyword evidence="15" id="KW-1185">Reference proteome</keyword>
<keyword evidence="5" id="KW-0808">Transferase</keyword>
<comment type="subcellular location">
    <subcellularLocation>
        <location evidence="1">Membrane</location>
        <topology evidence="1">Multi-pass membrane protein</topology>
    </subcellularLocation>
</comment>
<feature type="transmembrane region" description="Helical" evidence="12">
    <location>
        <begin position="1533"/>
        <end position="1553"/>
    </location>
</feature>
<keyword evidence="6 12" id="KW-0812">Transmembrane</keyword>
<dbReference type="VEuPathDB" id="FungiDB:TRICI_001966"/>
<comment type="caution">
    <text evidence="14">The sequence shown here is derived from an EMBL/GenBank/DDBJ whole genome shotgun (WGS) entry which is preliminary data.</text>
</comment>
<evidence type="ECO:0000259" key="13">
    <source>
        <dbReference type="SMART" id="SM01205"/>
    </source>
</evidence>
<evidence type="ECO:0000256" key="1">
    <source>
        <dbReference type="ARBA" id="ARBA00004141"/>
    </source>
</evidence>
<feature type="transmembrane region" description="Helical" evidence="12">
    <location>
        <begin position="1326"/>
        <end position="1347"/>
    </location>
</feature>
<evidence type="ECO:0000256" key="12">
    <source>
        <dbReference type="SAM" id="Phobius"/>
    </source>
</evidence>
<keyword evidence="8 12" id="KW-0472">Membrane</keyword>
<comment type="catalytic activity">
    <reaction evidence="10">
        <text>[(1-&gt;3)-beta-D-glucosyl](n) + UDP-alpha-D-glucose = [(1-&gt;3)-beta-D-glucosyl](n+1) + UDP + H(+)</text>
        <dbReference type="Rhea" id="RHEA:21476"/>
        <dbReference type="Rhea" id="RHEA-COMP:11146"/>
        <dbReference type="Rhea" id="RHEA-COMP:14303"/>
        <dbReference type="ChEBI" id="CHEBI:15378"/>
        <dbReference type="ChEBI" id="CHEBI:37671"/>
        <dbReference type="ChEBI" id="CHEBI:58223"/>
        <dbReference type="ChEBI" id="CHEBI:58885"/>
        <dbReference type="EC" id="2.4.1.34"/>
    </reaction>
</comment>
<feature type="transmembrane region" description="Helical" evidence="12">
    <location>
        <begin position="1573"/>
        <end position="1601"/>
    </location>
</feature>
<dbReference type="Pfam" id="PF14288">
    <property type="entry name" value="FKS1_dom1"/>
    <property type="match status" value="1"/>
</dbReference>
<evidence type="ECO:0000256" key="7">
    <source>
        <dbReference type="ARBA" id="ARBA00022989"/>
    </source>
</evidence>
<evidence type="ECO:0000256" key="5">
    <source>
        <dbReference type="ARBA" id="ARBA00022679"/>
    </source>
</evidence>